<evidence type="ECO:0000256" key="2">
    <source>
        <dbReference type="ARBA" id="ARBA00012438"/>
    </source>
</evidence>
<dbReference type="InterPro" id="IPR036097">
    <property type="entry name" value="HisK_dim/P_sf"/>
</dbReference>
<keyword evidence="7" id="KW-1185">Reference proteome</keyword>
<dbReference type="PROSITE" id="PS50109">
    <property type="entry name" value="HIS_KIN"/>
    <property type="match status" value="1"/>
</dbReference>
<dbReference type="Proteomes" id="UP001320119">
    <property type="component" value="Chromosome"/>
</dbReference>
<dbReference type="Gene3D" id="2.60.40.10">
    <property type="entry name" value="Immunoglobulins"/>
    <property type="match status" value="1"/>
</dbReference>
<dbReference type="InterPro" id="IPR008358">
    <property type="entry name" value="Sig_transdc_His_kin/Pase_MprB"/>
</dbReference>
<dbReference type="SUPFAM" id="SSF55874">
    <property type="entry name" value="ATPase domain of HSP90 chaperone/DNA topoisomerase II/histidine kinase"/>
    <property type="match status" value="1"/>
</dbReference>
<evidence type="ECO:0000313" key="6">
    <source>
        <dbReference type="EMBL" id="BCD98741.1"/>
    </source>
</evidence>
<evidence type="ECO:0000256" key="4">
    <source>
        <dbReference type="SAM" id="Phobius"/>
    </source>
</evidence>
<dbReference type="PANTHER" id="PTHR43547:SF2">
    <property type="entry name" value="HYBRID SIGNAL TRANSDUCTION HISTIDINE KINASE C"/>
    <property type="match status" value="1"/>
</dbReference>
<dbReference type="SMART" id="SM00388">
    <property type="entry name" value="HisKA"/>
    <property type="match status" value="1"/>
</dbReference>
<evidence type="ECO:0000256" key="3">
    <source>
        <dbReference type="ARBA" id="ARBA00022553"/>
    </source>
</evidence>
<keyword evidence="4" id="KW-0472">Membrane</keyword>
<protein>
    <recommendedName>
        <fullName evidence="2">histidine kinase</fullName>
        <ecNumber evidence="2">2.7.13.3</ecNumber>
    </recommendedName>
</protein>
<dbReference type="PANTHER" id="PTHR43547">
    <property type="entry name" value="TWO-COMPONENT HISTIDINE KINASE"/>
    <property type="match status" value="1"/>
</dbReference>
<keyword evidence="4" id="KW-1133">Transmembrane helix</keyword>
<gene>
    <name evidence="6" type="ORF">MARGE09_P2942</name>
</gene>
<keyword evidence="3" id="KW-0597">Phosphoprotein</keyword>
<dbReference type="EC" id="2.7.13.3" evidence="2"/>
<dbReference type="EMBL" id="AP023086">
    <property type="protein sequence ID" value="BCD98741.1"/>
    <property type="molecule type" value="Genomic_DNA"/>
</dbReference>
<dbReference type="SUPFAM" id="SSF63829">
    <property type="entry name" value="Calcium-dependent phosphotriesterase"/>
    <property type="match status" value="3"/>
</dbReference>
<dbReference type="InterPro" id="IPR011110">
    <property type="entry name" value="Reg_prop"/>
</dbReference>
<dbReference type="InterPro" id="IPR003594">
    <property type="entry name" value="HATPase_dom"/>
</dbReference>
<dbReference type="InterPro" id="IPR015943">
    <property type="entry name" value="WD40/YVTN_repeat-like_dom_sf"/>
</dbReference>
<sequence length="1081" mass="121008">MKLHLCRLIAWVIFLLLVPLIAYAQQSPVPKHSSLLRFEHVFEAFPDGISPHSNLPHIIQDSAGMMWFAGDSLYRYDGTQLYPYQLDPMSICSSFITGMAIDLDGILWITTEKGVCQYVANTDKFKPFGLHTGQALSRNASAINVSPNNEVYIGFSSELAIINPARTDITFLSSPLKSQYHNRSNEFRAIFFESANSVWLGSLASGLIHFSPSTGFFEHYMNTPAQPNLLPSNDVRTIAMDKQGDLWFGMHQGGVSKLLKDKKTFQHYLNDDDSYNLGSSYIWSIKLDSTGQLWLASDGGGLLGYNADSDSFFAYRHDVNNRNSIASNKPTTVYEDSANNLWVSLYPEGIDLINRSSADVNQFYANSSSTHSVNDNGILSIFEDSQQSIWIGTEKGLNRFNKTAYTFENYSDGSQAWAIPQVPITYIAEDHKGQLWFSTWGEGLYRVSPQNQQVTHFAPSKTNPNTVDAARFWGILPESEHILFASEGVQGILQFRFDTQSFSRIHLVDGGSAFNGTHVYNVLRDSKDNLWIASIGGLYRQAPAGELVELSSESFNPSTISSFRIRSLFEDNRNNIWVGTEDQGVYIYNPQSQHFKHLGLAQGIPSNNITKIQQSPDGDIWLFTRNGLARINQTNQAVKVFNKAHGLADSNFNRGAGFIDSDGTLYAGAAKGLSILNVQSLKSKIQHFPVHITGLKLFNKTIKAGEYPLENKSILQAKAITLRHTDDVFTLNFAGLSYPLSRWNQYAYRLEGYDATWNYIGKNHSATYTNIPAGKYTFHVKAQDQHGNWSDQQDSLAITINPAPWQTWWAYVGYILLAILILQALLYLHAQRLKYRKEKLLNAEIIRLNAVREALRRDFMADISHELRTPLSILTGEVEAVQDGIRPLSMATVESIRSEVTMIKKIVNDLYDLALSDSGAMQCNMKKVDISQVLTLAVSQMQIKFEQKSIELKLNIAAKGLFVEGDQQRLHQLFLNLLENSFRYTFSEGTLAISAYKKNAQVIVDFSDTAPAVEKYALNDIFKRFYTVDTSRNREHGGSGLGLSICKNIALAHGANISAHPSPLGGLRIKVEFPYFGSSSI</sequence>
<feature type="domain" description="Histidine kinase" evidence="5">
    <location>
        <begin position="862"/>
        <end position="1077"/>
    </location>
</feature>
<dbReference type="GO" id="GO:0016020">
    <property type="term" value="C:membrane"/>
    <property type="evidence" value="ECO:0007669"/>
    <property type="project" value="InterPro"/>
</dbReference>
<dbReference type="Pfam" id="PF07495">
    <property type="entry name" value="Y_Y_Y"/>
    <property type="match status" value="1"/>
</dbReference>
<dbReference type="CDD" id="cd00082">
    <property type="entry name" value="HisKA"/>
    <property type="match status" value="1"/>
</dbReference>
<dbReference type="InterPro" id="IPR005467">
    <property type="entry name" value="His_kinase_dom"/>
</dbReference>
<organism evidence="6 7">
    <name type="scientific">Marinagarivorans cellulosilyticus</name>
    <dbReference type="NCBI Taxonomy" id="2721545"/>
    <lineage>
        <taxon>Bacteria</taxon>
        <taxon>Pseudomonadati</taxon>
        <taxon>Pseudomonadota</taxon>
        <taxon>Gammaproteobacteria</taxon>
        <taxon>Cellvibrionales</taxon>
        <taxon>Cellvibrionaceae</taxon>
        <taxon>Marinagarivorans</taxon>
    </lineage>
</organism>
<evidence type="ECO:0000256" key="1">
    <source>
        <dbReference type="ARBA" id="ARBA00000085"/>
    </source>
</evidence>
<proteinExistence type="predicted"/>
<comment type="catalytic activity">
    <reaction evidence="1">
        <text>ATP + protein L-histidine = ADP + protein N-phospho-L-histidine.</text>
        <dbReference type="EC" id="2.7.13.3"/>
    </reaction>
</comment>
<dbReference type="SUPFAM" id="SSF47384">
    <property type="entry name" value="Homodimeric domain of signal transducing histidine kinase"/>
    <property type="match status" value="1"/>
</dbReference>
<accession>A0AAN1WJG8</accession>
<reference evidence="6 7" key="1">
    <citation type="journal article" date="2022" name="IScience">
        <title>An ultrasensitive nanofiber-based assay for enzymatic hydrolysis and deep-sea microbial degradation of cellulose.</title>
        <authorList>
            <person name="Tsudome M."/>
            <person name="Tachioka M."/>
            <person name="Miyazaki M."/>
            <person name="Uchimura K."/>
            <person name="Tsuda M."/>
            <person name="Takaki Y."/>
            <person name="Deguchi S."/>
        </authorList>
    </citation>
    <scope>NUCLEOTIDE SEQUENCE [LARGE SCALE GENOMIC DNA]</scope>
    <source>
        <strain evidence="6 7">GE09</strain>
    </source>
</reference>
<dbReference type="InterPro" id="IPR003661">
    <property type="entry name" value="HisK_dim/P_dom"/>
</dbReference>
<dbReference type="Pfam" id="PF00512">
    <property type="entry name" value="HisKA"/>
    <property type="match status" value="1"/>
</dbReference>
<dbReference type="GO" id="GO:0000155">
    <property type="term" value="F:phosphorelay sensor kinase activity"/>
    <property type="evidence" value="ECO:0007669"/>
    <property type="project" value="InterPro"/>
</dbReference>
<dbReference type="Pfam" id="PF02518">
    <property type="entry name" value="HATPase_c"/>
    <property type="match status" value="1"/>
</dbReference>
<evidence type="ECO:0000259" key="5">
    <source>
        <dbReference type="PROSITE" id="PS50109"/>
    </source>
</evidence>
<name>A0AAN1WJG8_9GAMM</name>
<dbReference type="AlphaFoldDB" id="A0AAN1WJG8"/>
<feature type="transmembrane region" description="Helical" evidence="4">
    <location>
        <begin position="808"/>
        <end position="828"/>
    </location>
</feature>
<dbReference type="KEGG" id="marq:MARGE09_P2942"/>
<dbReference type="InterPro" id="IPR011123">
    <property type="entry name" value="Y_Y_Y"/>
</dbReference>
<evidence type="ECO:0000313" key="7">
    <source>
        <dbReference type="Proteomes" id="UP001320119"/>
    </source>
</evidence>
<dbReference type="InterPro" id="IPR036890">
    <property type="entry name" value="HATPase_C_sf"/>
</dbReference>
<dbReference type="InterPro" id="IPR013783">
    <property type="entry name" value="Ig-like_fold"/>
</dbReference>
<dbReference type="RefSeq" id="WP_236983279.1">
    <property type="nucleotide sequence ID" value="NZ_AP023086.1"/>
</dbReference>
<dbReference type="Gene3D" id="3.30.565.10">
    <property type="entry name" value="Histidine kinase-like ATPase, C-terminal domain"/>
    <property type="match status" value="1"/>
</dbReference>
<dbReference type="Gene3D" id="1.10.287.130">
    <property type="match status" value="1"/>
</dbReference>
<dbReference type="Gene3D" id="2.130.10.10">
    <property type="entry name" value="YVTN repeat-like/Quinoprotein amine dehydrogenase"/>
    <property type="match status" value="2"/>
</dbReference>
<dbReference type="Pfam" id="PF07494">
    <property type="entry name" value="Reg_prop"/>
    <property type="match status" value="4"/>
</dbReference>
<dbReference type="FunFam" id="2.60.40.10:FF:000791">
    <property type="entry name" value="Two-component system sensor histidine kinase/response regulator"/>
    <property type="match status" value="1"/>
</dbReference>
<dbReference type="PRINTS" id="PR01780">
    <property type="entry name" value="LANTIREGPROT"/>
</dbReference>
<keyword evidence="4" id="KW-0812">Transmembrane</keyword>
<dbReference type="SMART" id="SM00387">
    <property type="entry name" value="HATPase_c"/>
    <property type="match status" value="1"/>
</dbReference>